<sequence length="331" mass="37807">KCCSWYSLRYICCPPIAQAICEVSIVILHCTPRRVTSVTSRDAPSWSAMAERPLHHILYGGHDHIWSRNKSIIVTVDCFNSPRRTRHVRGHGYNVRNEYCTGSLISRQVVITAGHCIQGKRGSTLMVNFLDKKKLVLFRTVRKFYIFRQHNGPDIALLLLTRPVTVCDPERRNSSERFEILRLPLGNPLRSGWSDRDVENAKCVMYGYGRNEKHLKLDYRLRSMPIKLKVRSPELISDLSKHQKICEGDSGGPVVCMRNGIRYLIGISTSVTSKLSSKRPQLCGLKTVHGQYAIVTGAKFYDIRHGVPRILRFLSVHNQLNNLIDDYAKCF</sequence>
<dbReference type="SUPFAM" id="SSF50494">
    <property type="entry name" value="Trypsin-like serine proteases"/>
    <property type="match status" value="1"/>
</dbReference>
<feature type="domain" description="Peptidase S1" evidence="1">
    <location>
        <begin position="58"/>
        <end position="302"/>
    </location>
</feature>
<reference evidence="3" key="1">
    <citation type="submission" date="2022-11" db="UniProtKB">
        <authorList>
            <consortium name="WormBaseParasite"/>
        </authorList>
    </citation>
    <scope>IDENTIFICATION</scope>
</reference>
<proteinExistence type="predicted"/>
<dbReference type="InterPro" id="IPR001254">
    <property type="entry name" value="Trypsin_dom"/>
</dbReference>
<dbReference type="GO" id="GO:0004252">
    <property type="term" value="F:serine-type endopeptidase activity"/>
    <property type="evidence" value="ECO:0007669"/>
    <property type="project" value="InterPro"/>
</dbReference>
<name>A0A915C7N9_PARUN</name>
<evidence type="ECO:0000313" key="2">
    <source>
        <dbReference type="Proteomes" id="UP000887569"/>
    </source>
</evidence>
<dbReference type="Proteomes" id="UP000887569">
    <property type="component" value="Unplaced"/>
</dbReference>
<dbReference type="WBParaSite" id="PgR097_g025_t08">
    <property type="protein sequence ID" value="PgR097_g025_t08"/>
    <property type="gene ID" value="PgR097_g025"/>
</dbReference>
<keyword evidence="2" id="KW-1185">Reference proteome</keyword>
<dbReference type="GO" id="GO:0006508">
    <property type="term" value="P:proteolysis"/>
    <property type="evidence" value="ECO:0007669"/>
    <property type="project" value="InterPro"/>
</dbReference>
<accession>A0A915C7N9</accession>
<dbReference type="SMART" id="SM00020">
    <property type="entry name" value="Tryp_SPc"/>
    <property type="match status" value="1"/>
</dbReference>
<evidence type="ECO:0000259" key="1">
    <source>
        <dbReference type="PROSITE" id="PS50240"/>
    </source>
</evidence>
<dbReference type="PANTHER" id="PTHR24260">
    <property type="match status" value="1"/>
</dbReference>
<dbReference type="InterPro" id="IPR009003">
    <property type="entry name" value="Peptidase_S1_PA"/>
</dbReference>
<dbReference type="Pfam" id="PF00089">
    <property type="entry name" value="Trypsin"/>
    <property type="match status" value="1"/>
</dbReference>
<dbReference type="InterPro" id="IPR043504">
    <property type="entry name" value="Peptidase_S1_PA_chymotrypsin"/>
</dbReference>
<dbReference type="InterPro" id="IPR051333">
    <property type="entry name" value="CLIP_Serine_Protease"/>
</dbReference>
<protein>
    <submittedName>
        <fullName evidence="3">Peptidase S1 domain-containing protein</fullName>
    </submittedName>
</protein>
<dbReference type="PRINTS" id="PR00722">
    <property type="entry name" value="CHYMOTRYPSIN"/>
</dbReference>
<dbReference type="PROSITE" id="PS50240">
    <property type="entry name" value="TRYPSIN_DOM"/>
    <property type="match status" value="1"/>
</dbReference>
<dbReference type="PANTHER" id="PTHR24260:SF136">
    <property type="entry name" value="GH08193P-RELATED"/>
    <property type="match status" value="1"/>
</dbReference>
<dbReference type="AlphaFoldDB" id="A0A915C7N9"/>
<organism evidence="2 3">
    <name type="scientific">Parascaris univalens</name>
    <name type="common">Nematode worm</name>
    <dbReference type="NCBI Taxonomy" id="6257"/>
    <lineage>
        <taxon>Eukaryota</taxon>
        <taxon>Metazoa</taxon>
        <taxon>Ecdysozoa</taxon>
        <taxon>Nematoda</taxon>
        <taxon>Chromadorea</taxon>
        <taxon>Rhabditida</taxon>
        <taxon>Spirurina</taxon>
        <taxon>Ascaridomorpha</taxon>
        <taxon>Ascaridoidea</taxon>
        <taxon>Ascarididae</taxon>
        <taxon>Parascaris</taxon>
    </lineage>
</organism>
<dbReference type="Gene3D" id="2.40.10.10">
    <property type="entry name" value="Trypsin-like serine proteases"/>
    <property type="match status" value="1"/>
</dbReference>
<dbReference type="PROSITE" id="PS00134">
    <property type="entry name" value="TRYPSIN_HIS"/>
    <property type="match status" value="1"/>
</dbReference>
<dbReference type="InterPro" id="IPR018114">
    <property type="entry name" value="TRYPSIN_HIS"/>
</dbReference>
<dbReference type="InterPro" id="IPR001314">
    <property type="entry name" value="Peptidase_S1A"/>
</dbReference>
<evidence type="ECO:0000313" key="3">
    <source>
        <dbReference type="WBParaSite" id="PgR097_g025_t08"/>
    </source>
</evidence>